<dbReference type="Pfam" id="PF05199">
    <property type="entry name" value="GMC_oxred_C"/>
    <property type="match status" value="1"/>
</dbReference>
<keyword evidence="10" id="KW-1185">Reference proteome</keyword>
<feature type="domain" description="Glucose-methanol-choline oxidoreductase N-terminal" evidence="8">
    <location>
        <begin position="258"/>
        <end position="272"/>
    </location>
</feature>
<keyword evidence="4 5" id="KW-0274">FAD</keyword>
<dbReference type="PROSITE" id="PS00624">
    <property type="entry name" value="GMC_OXRED_2"/>
    <property type="match status" value="1"/>
</dbReference>
<evidence type="ECO:0000259" key="7">
    <source>
        <dbReference type="PROSITE" id="PS00623"/>
    </source>
</evidence>
<dbReference type="RefSeq" id="WP_188072396.1">
    <property type="nucleotide sequence ID" value="NZ_BSPS01000062.1"/>
</dbReference>
<dbReference type="InterPro" id="IPR000172">
    <property type="entry name" value="GMC_OxRdtase_N"/>
</dbReference>
<dbReference type="InterPro" id="IPR007867">
    <property type="entry name" value="GMC_OxRtase_C"/>
</dbReference>
<evidence type="ECO:0000256" key="2">
    <source>
        <dbReference type="ARBA" id="ARBA00010790"/>
    </source>
</evidence>
<name>A0A7W6BH52_9SPHN</name>
<dbReference type="AlphaFoldDB" id="A0A7W6BH52"/>
<dbReference type="GO" id="GO:0050660">
    <property type="term" value="F:flavin adenine dinucleotide binding"/>
    <property type="evidence" value="ECO:0007669"/>
    <property type="project" value="InterPro"/>
</dbReference>
<comment type="cofactor">
    <cofactor evidence="1 5">
        <name>FAD</name>
        <dbReference type="ChEBI" id="CHEBI:57692"/>
    </cofactor>
</comment>
<dbReference type="Proteomes" id="UP000571950">
    <property type="component" value="Unassembled WGS sequence"/>
</dbReference>
<dbReference type="PROSITE" id="PS51257">
    <property type="entry name" value="PROKAR_LIPOPROTEIN"/>
    <property type="match status" value="1"/>
</dbReference>
<evidence type="ECO:0000256" key="5">
    <source>
        <dbReference type="PIRSR" id="PIRSR000137-2"/>
    </source>
</evidence>
<dbReference type="InterPro" id="IPR012132">
    <property type="entry name" value="GMC_OxRdtase"/>
</dbReference>
<evidence type="ECO:0000256" key="6">
    <source>
        <dbReference type="RuleBase" id="RU003968"/>
    </source>
</evidence>
<reference evidence="9 10" key="1">
    <citation type="submission" date="2020-08" db="EMBL/GenBank/DDBJ databases">
        <title>Genomic Encyclopedia of Type Strains, Phase IV (KMG-IV): sequencing the most valuable type-strain genomes for metagenomic binning, comparative biology and taxonomic classification.</title>
        <authorList>
            <person name="Goeker M."/>
        </authorList>
    </citation>
    <scope>NUCLEOTIDE SEQUENCE [LARGE SCALE GENOMIC DNA]</scope>
    <source>
        <strain evidence="9 10">DSM 26189</strain>
    </source>
</reference>
<dbReference type="PIRSF" id="PIRSF000137">
    <property type="entry name" value="Alcohol_oxidase"/>
    <property type="match status" value="1"/>
</dbReference>
<dbReference type="PANTHER" id="PTHR11552:SF147">
    <property type="entry name" value="CHOLINE DEHYDROGENASE, MITOCHONDRIAL"/>
    <property type="match status" value="1"/>
</dbReference>
<organism evidence="9 10">
    <name type="scientific">Sphingobium jiangsuense</name>
    <dbReference type="NCBI Taxonomy" id="870476"/>
    <lineage>
        <taxon>Bacteria</taxon>
        <taxon>Pseudomonadati</taxon>
        <taxon>Pseudomonadota</taxon>
        <taxon>Alphaproteobacteria</taxon>
        <taxon>Sphingomonadales</taxon>
        <taxon>Sphingomonadaceae</taxon>
        <taxon>Sphingobium</taxon>
    </lineage>
</organism>
<dbReference type="SUPFAM" id="SSF51905">
    <property type="entry name" value="FAD/NAD(P)-binding domain"/>
    <property type="match status" value="1"/>
</dbReference>
<proteinExistence type="inferred from homology"/>
<evidence type="ECO:0000313" key="10">
    <source>
        <dbReference type="Proteomes" id="UP000571950"/>
    </source>
</evidence>
<dbReference type="Pfam" id="PF00732">
    <property type="entry name" value="GMC_oxred_N"/>
    <property type="match status" value="1"/>
</dbReference>
<dbReference type="EC" id="1.1.99.1" evidence="9"/>
<gene>
    <name evidence="9" type="ORF">GGR43_002623</name>
</gene>
<sequence length="539" mass="58019">MEDRNAPDIIVIGGGSAGCAVAGRLAEKGDVSVLLVEAGGEKPTVHTRIPAMVSQLVMNPAYDWILPVEPDASINGRADPWPAGKWLGGGSAINGMMYIRGHAHDYDRWAELGAKGWGYEDVLPYFRRMESNPRGGGFHGQAGPMRISESRLRYPVTDAWIESAVRAGIARCPDLNGDGRAAEGVDHVQMSQYEGRRWSAADGYIRNRDFGGRLRILSRRRVCRILIENGRACGVEMAEPDGRRTTIRSRHGVVLSAGTMGSPKLLLLSGIGPERHLREIGVPVIRDLPGVGENLQDHVGVTVAWAVRSRTLNSEIRGLGMPKAAAQYLLAKTGLLTTAIAHAQAMIRTRPEEPAPNIQLAFSPFSFDIAEDGRRSLPRQSSVSMLVCALHPRSRGRLSLRSADPNDPPRIEHQLLGHDDDLQQIIEGIEAARAIMAQPPLAQDVLEEMKPGAATGDTALRDFIRANAISCFHQIGTCRMGEDDGAVTGPDLRLHGVDGLWVADCSVAPSLVGANTNATAIMIGEKGADHIHAAIAARG</sequence>
<feature type="domain" description="Glucose-methanol-choline oxidoreductase N-terminal" evidence="7">
    <location>
        <begin position="84"/>
        <end position="107"/>
    </location>
</feature>
<dbReference type="PROSITE" id="PS00623">
    <property type="entry name" value="GMC_OXRED_1"/>
    <property type="match status" value="1"/>
</dbReference>
<dbReference type="PANTHER" id="PTHR11552">
    <property type="entry name" value="GLUCOSE-METHANOL-CHOLINE GMC OXIDOREDUCTASE"/>
    <property type="match status" value="1"/>
</dbReference>
<dbReference type="Gene3D" id="3.50.50.60">
    <property type="entry name" value="FAD/NAD(P)-binding domain"/>
    <property type="match status" value="1"/>
</dbReference>
<feature type="binding site" evidence="5">
    <location>
        <position position="222"/>
    </location>
    <ligand>
        <name>FAD</name>
        <dbReference type="ChEBI" id="CHEBI:57692"/>
    </ligand>
</feature>
<evidence type="ECO:0000313" key="9">
    <source>
        <dbReference type="EMBL" id="MBB3926900.1"/>
    </source>
</evidence>
<evidence type="ECO:0000259" key="8">
    <source>
        <dbReference type="PROSITE" id="PS00624"/>
    </source>
</evidence>
<dbReference type="SUPFAM" id="SSF54373">
    <property type="entry name" value="FAD-linked reductases, C-terminal domain"/>
    <property type="match status" value="1"/>
</dbReference>
<evidence type="ECO:0000256" key="4">
    <source>
        <dbReference type="ARBA" id="ARBA00022827"/>
    </source>
</evidence>
<evidence type="ECO:0000256" key="3">
    <source>
        <dbReference type="ARBA" id="ARBA00022630"/>
    </source>
</evidence>
<dbReference type="Gene3D" id="3.30.560.10">
    <property type="entry name" value="Glucose Oxidase, domain 3"/>
    <property type="match status" value="1"/>
</dbReference>
<dbReference type="EMBL" id="JACIDT010000008">
    <property type="protein sequence ID" value="MBB3926900.1"/>
    <property type="molecule type" value="Genomic_DNA"/>
</dbReference>
<accession>A0A7W6BH52</accession>
<comment type="caution">
    <text evidence="9">The sequence shown here is derived from an EMBL/GenBank/DDBJ whole genome shotgun (WGS) entry which is preliminary data.</text>
</comment>
<comment type="similarity">
    <text evidence="2 6">Belongs to the GMC oxidoreductase family.</text>
</comment>
<dbReference type="InterPro" id="IPR036188">
    <property type="entry name" value="FAD/NAD-bd_sf"/>
</dbReference>
<evidence type="ECO:0000256" key="1">
    <source>
        <dbReference type="ARBA" id="ARBA00001974"/>
    </source>
</evidence>
<keyword evidence="9" id="KW-0560">Oxidoreductase</keyword>
<dbReference type="GO" id="GO:0008812">
    <property type="term" value="F:choline dehydrogenase activity"/>
    <property type="evidence" value="ECO:0007669"/>
    <property type="project" value="UniProtKB-EC"/>
</dbReference>
<protein>
    <submittedName>
        <fullName evidence="9">Choline dehydrogenase</fullName>
        <ecNumber evidence="9">1.1.99.1</ecNumber>
    </submittedName>
</protein>
<keyword evidence="3 6" id="KW-0285">Flavoprotein</keyword>